<dbReference type="RefSeq" id="WP_378193289.1">
    <property type="nucleotide sequence ID" value="NZ_JBHLZP010000001.1"/>
</dbReference>
<organism evidence="1 2">
    <name type="scientific">Actinoallomurus acaciae</name>
    <dbReference type="NCBI Taxonomy" id="502577"/>
    <lineage>
        <taxon>Bacteria</taxon>
        <taxon>Bacillati</taxon>
        <taxon>Actinomycetota</taxon>
        <taxon>Actinomycetes</taxon>
        <taxon>Streptosporangiales</taxon>
        <taxon>Thermomonosporaceae</taxon>
        <taxon>Actinoallomurus</taxon>
    </lineage>
</organism>
<keyword evidence="2" id="KW-1185">Reference proteome</keyword>
<dbReference type="InterPro" id="IPR011042">
    <property type="entry name" value="6-blade_b-propeller_TolB-like"/>
</dbReference>
<dbReference type="EMBL" id="JBHLZP010000001">
    <property type="protein sequence ID" value="MFB9830690.1"/>
    <property type="molecule type" value="Genomic_DNA"/>
</dbReference>
<reference evidence="1 2" key="1">
    <citation type="submission" date="2024-09" db="EMBL/GenBank/DDBJ databases">
        <authorList>
            <person name="Sun Q."/>
            <person name="Mori K."/>
        </authorList>
    </citation>
    <scope>NUCLEOTIDE SEQUENCE [LARGE SCALE GENOMIC DNA]</scope>
    <source>
        <strain evidence="1 2">TBRC 0563</strain>
    </source>
</reference>
<dbReference type="PROSITE" id="PS51257">
    <property type="entry name" value="PROKAR_LIPOPROTEIN"/>
    <property type="match status" value="1"/>
</dbReference>
<sequence length="354" mass="37152">MRSTRGVGRTAWFVVAVLALTAACGDGDRWKAPAPGQAGVLLRITDPGSDADRAFSDIGGMVGSGPDGSVYGADESLVRLKPDRTVETVRRRDSSEQQYNGLAVLPDGSLVVGSGRVVKKVTPQGSVTVLAGSTGGHAPAAVPRSAGAADFRFRGHPRPFGVRPDGSVLIADADTVWALGNGRLTRVHRLARPNRTAKDVRLSPSSAVDGEGTAYVVASYDTPKYSWTPHLGEVTTIRADGTVGRLALPASIAGVPGAPASMTPASMTGDGANGVYVFTWSDAASYVLHIHGGSAEVVARHVRGDRCRVTSRPVSAMRLPCELPWNLTYRRGNLVMAGDQDGRESSDFVLEIRV</sequence>
<accession>A0ABV5Y6P9</accession>
<evidence type="ECO:0000313" key="1">
    <source>
        <dbReference type="EMBL" id="MFB9830690.1"/>
    </source>
</evidence>
<evidence type="ECO:0000313" key="2">
    <source>
        <dbReference type="Proteomes" id="UP001589627"/>
    </source>
</evidence>
<proteinExistence type="predicted"/>
<dbReference type="SUPFAM" id="SSF63829">
    <property type="entry name" value="Calcium-dependent phosphotriesterase"/>
    <property type="match status" value="1"/>
</dbReference>
<name>A0ABV5Y6P9_9ACTN</name>
<dbReference type="Gene3D" id="2.120.10.30">
    <property type="entry name" value="TolB, C-terminal domain"/>
    <property type="match status" value="1"/>
</dbReference>
<protein>
    <submittedName>
        <fullName evidence="1">Uncharacterized protein</fullName>
    </submittedName>
</protein>
<comment type="caution">
    <text evidence="1">The sequence shown here is derived from an EMBL/GenBank/DDBJ whole genome shotgun (WGS) entry which is preliminary data.</text>
</comment>
<gene>
    <name evidence="1" type="ORF">ACFFNX_00530</name>
</gene>
<dbReference type="Proteomes" id="UP001589627">
    <property type="component" value="Unassembled WGS sequence"/>
</dbReference>